<keyword evidence="4" id="KW-1133">Transmembrane helix</keyword>
<feature type="transmembrane region" description="Helical" evidence="4">
    <location>
        <begin position="190"/>
        <end position="209"/>
    </location>
</feature>
<feature type="transmembrane region" description="Helical" evidence="4">
    <location>
        <begin position="331"/>
        <end position="355"/>
    </location>
</feature>
<dbReference type="CDD" id="cd06438">
    <property type="entry name" value="EpsO_like"/>
    <property type="match status" value="1"/>
</dbReference>
<evidence type="ECO:0000256" key="2">
    <source>
        <dbReference type="ARBA" id="ARBA00022676"/>
    </source>
</evidence>
<feature type="transmembrane region" description="Helical" evidence="4">
    <location>
        <begin position="367"/>
        <end position="386"/>
    </location>
</feature>
<dbReference type="Proteomes" id="UP000824260">
    <property type="component" value="Unassembled WGS sequence"/>
</dbReference>
<dbReference type="PANTHER" id="PTHR43630">
    <property type="entry name" value="POLY-BETA-1,6-N-ACETYL-D-GLUCOSAMINE SYNTHASE"/>
    <property type="match status" value="1"/>
</dbReference>
<feature type="transmembrane region" description="Helical" evidence="4">
    <location>
        <begin position="289"/>
        <end position="311"/>
    </location>
</feature>
<dbReference type="PANTHER" id="PTHR43630:SF1">
    <property type="entry name" value="POLY-BETA-1,6-N-ACETYL-D-GLUCOSAMINE SYNTHASE"/>
    <property type="match status" value="1"/>
</dbReference>
<evidence type="ECO:0000256" key="4">
    <source>
        <dbReference type="SAM" id="Phobius"/>
    </source>
</evidence>
<proteinExistence type="inferred from homology"/>
<dbReference type="AlphaFoldDB" id="A0A9D0ZM61"/>
<evidence type="ECO:0000256" key="1">
    <source>
        <dbReference type="ARBA" id="ARBA00006739"/>
    </source>
</evidence>
<dbReference type="EMBL" id="DVFZ01000083">
    <property type="protein sequence ID" value="HIQ83070.1"/>
    <property type="molecule type" value="Genomic_DNA"/>
</dbReference>
<dbReference type="SUPFAM" id="SSF53448">
    <property type="entry name" value="Nucleotide-diphospho-sugar transferases"/>
    <property type="match status" value="1"/>
</dbReference>
<dbReference type="Gene3D" id="3.90.550.10">
    <property type="entry name" value="Spore Coat Polysaccharide Biosynthesis Protein SpsA, Chain A"/>
    <property type="match status" value="1"/>
</dbReference>
<dbReference type="InterPro" id="IPR029044">
    <property type="entry name" value="Nucleotide-diphossugar_trans"/>
</dbReference>
<protein>
    <submittedName>
        <fullName evidence="5">Glycosyltransferase family 2 protein</fullName>
    </submittedName>
</protein>
<feature type="transmembrane region" description="Helical" evidence="4">
    <location>
        <begin position="6"/>
        <end position="29"/>
    </location>
</feature>
<accession>A0A9D0ZM61</accession>
<keyword evidence="3" id="KW-0808">Transferase</keyword>
<organism evidence="5 6">
    <name type="scientific">Candidatus Pullichristensenella stercorigallinarum</name>
    <dbReference type="NCBI Taxonomy" id="2840909"/>
    <lineage>
        <taxon>Bacteria</taxon>
        <taxon>Bacillati</taxon>
        <taxon>Bacillota</taxon>
        <taxon>Clostridia</taxon>
        <taxon>Candidatus Pullichristensenella</taxon>
    </lineage>
</organism>
<reference evidence="5" key="2">
    <citation type="journal article" date="2021" name="PeerJ">
        <title>Extensive microbial diversity within the chicken gut microbiome revealed by metagenomics and culture.</title>
        <authorList>
            <person name="Gilroy R."/>
            <person name="Ravi A."/>
            <person name="Getino M."/>
            <person name="Pursley I."/>
            <person name="Horton D.L."/>
            <person name="Alikhan N.F."/>
            <person name="Baker D."/>
            <person name="Gharbi K."/>
            <person name="Hall N."/>
            <person name="Watson M."/>
            <person name="Adriaenssens E.M."/>
            <person name="Foster-Nyarko E."/>
            <person name="Jarju S."/>
            <person name="Secka A."/>
            <person name="Antonio M."/>
            <person name="Oren A."/>
            <person name="Chaudhuri R.R."/>
            <person name="La Ragione R."/>
            <person name="Hildebrand F."/>
            <person name="Pallen M.J."/>
        </authorList>
    </citation>
    <scope>NUCLEOTIDE SEQUENCE</scope>
    <source>
        <strain evidence="5">ChiSjej6B24-2974</strain>
    </source>
</reference>
<comment type="caution">
    <text evidence="5">The sequence shown here is derived from an EMBL/GenBank/DDBJ whole genome shotgun (WGS) entry which is preliminary data.</text>
</comment>
<evidence type="ECO:0000313" key="6">
    <source>
        <dbReference type="Proteomes" id="UP000824260"/>
    </source>
</evidence>
<name>A0A9D0ZM61_9FIRM</name>
<gene>
    <name evidence="5" type="ORF">IAA52_08205</name>
</gene>
<keyword evidence="4" id="KW-0472">Membrane</keyword>
<reference evidence="5" key="1">
    <citation type="submission" date="2020-10" db="EMBL/GenBank/DDBJ databases">
        <authorList>
            <person name="Gilroy R."/>
        </authorList>
    </citation>
    <scope>NUCLEOTIDE SEQUENCE</scope>
    <source>
        <strain evidence="5">ChiSjej6B24-2974</strain>
    </source>
</reference>
<sequence>MSDTLLLILNILGTLYIVYFAGVIALGAFRKWRGFSAAAPQKRIAAVIAARNEAGVIGEAVRTLLAQDYPRELFDVWVIPNNCTDDTEDVAAAAGARVLRCTEPVSCKGDVLRFAFKHLLEMDYDGFCIFDADNLVDPGFFQAANDALCAGARIGQGFRDSKNSRESWVAGGMSVFYWFMSRFFNRGRAALGMSAILNGTGVLLSAGLIRDMGWNTCTLTEDLELTAQCGLRGEKIAYLENAVTYDEQPVGFWVSFEQRRRWFRGSIQCTCRYGPKLLWRAIRHHSLQALDLSVFFLGNIMQFVCLVPGAVSAMQVVRLVAGLGGAEVVAALAAAVALVYVAVISVAAALVCRFAGKRWQREMPGVLGFWLIALTWFPANLSALIVPPRWRAIPHTSRATLADVTLGRRNKGRTASEEIS</sequence>
<dbReference type="GO" id="GO:0016757">
    <property type="term" value="F:glycosyltransferase activity"/>
    <property type="evidence" value="ECO:0007669"/>
    <property type="project" value="UniProtKB-KW"/>
</dbReference>
<keyword evidence="2" id="KW-0328">Glycosyltransferase</keyword>
<evidence type="ECO:0000313" key="5">
    <source>
        <dbReference type="EMBL" id="HIQ83070.1"/>
    </source>
</evidence>
<comment type="similarity">
    <text evidence="1">Belongs to the glycosyltransferase 2 family.</text>
</comment>
<evidence type="ECO:0000256" key="3">
    <source>
        <dbReference type="ARBA" id="ARBA00022679"/>
    </source>
</evidence>
<dbReference type="Pfam" id="PF13641">
    <property type="entry name" value="Glyco_tranf_2_3"/>
    <property type="match status" value="1"/>
</dbReference>
<keyword evidence="4" id="KW-0812">Transmembrane</keyword>